<dbReference type="Gene3D" id="2.40.160.210">
    <property type="entry name" value="Acyl-CoA thioesterase, double hotdog domain"/>
    <property type="match status" value="1"/>
</dbReference>
<protein>
    <recommendedName>
        <fullName evidence="1">Acyl-CoA thioesterase-like N-terminal HotDog domain-containing protein</fullName>
    </recommendedName>
</protein>
<dbReference type="Proteomes" id="UP000785200">
    <property type="component" value="Unassembled WGS sequence"/>
</dbReference>
<gene>
    <name evidence="2" type="ORF">D0Z07_2539</name>
</gene>
<reference evidence="2" key="1">
    <citation type="submission" date="2019-07" db="EMBL/GenBank/DDBJ databases">
        <title>Hyphodiscus hymeniophilus genome sequencing and assembly.</title>
        <authorList>
            <person name="Kramer G."/>
            <person name="Nodwell J."/>
        </authorList>
    </citation>
    <scope>NUCLEOTIDE SEQUENCE</scope>
    <source>
        <strain evidence="2">ATCC 34498</strain>
    </source>
</reference>
<sequence length="210" mass="23712">MTSAAQKLWSNATAVKQLSSHTYEAQFPDEWCIGTVPHGGFVTGTFLQVAKTHFSTTLSQQDQPHTITLHLDFLRRTQEGPALFIVKDAKLGRQTSIIHVTLNQNGRDEVVGYITNSNMDKESGVSFPTEWKLNPAPAAVDLKLLKEDRDPNWARQKNMPFASFRKATQKTQFHFPRGGQKQKSMGDEWIRLNTGESWTNTSLGYVADMW</sequence>
<dbReference type="AlphaFoldDB" id="A0A9P7AYV9"/>
<dbReference type="SUPFAM" id="SSF54637">
    <property type="entry name" value="Thioesterase/thiol ester dehydrase-isomerase"/>
    <property type="match status" value="1"/>
</dbReference>
<dbReference type="PANTHER" id="PTHR38110">
    <property type="entry name" value="CHROMOSOME 23, WHOLE GENOME SHOTGUN SEQUENCE"/>
    <property type="match status" value="1"/>
</dbReference>
<dbReference type="EMBL" id="VNKQ01000005">
    <property type="protein sequence ID" value="KAG0651013.1"/>
    <property type="molecule type" value="Genomic_DNA"/>
</dbReference>
<feature type="domain" description="Acyl-CoA thioesterase-like N-terminal HotDog" evidence="1">
    <location>
        <begin position="28"/>
        <end position="116"/>
    </location>
</feature>
<evidence type="ECO:0000313" key="2">
    <source>
        <dbReference type="EMBL" id="KAG0651013.1"/>
    </source>
</evidence>
<name>A0A9P7AYV9_9HELO</name>
<dbReference type="InterPro" id="IPR042171">
    <property type="entry name" value="Acyl-CoA_hotdog"/>
</dbReference>
<dbReference type="InterPro" id="IPR052389">
    <property type="entry name" value="Sec_Metab_Biosynth-Assoc"/>
</dbReference>
<evidence type="ECO:0000259" key="1">
    <source>
        <dbReference type="Pfam" id="PF13622"/>
    </source>
</evidence>
<proteinExistence type="predicted"/>
<dbReference type="InterPro" id="IPR029069">
    <property type="entry name" value="HotDog_dom_sf"/>
</dbReference>
<dbReference type="InterPro" id="IPR049449">
    <property type="entry name" value="TesB_ACOT8-like_N"/>
</dbReference>
<organism evidence="2 3">
    <name type="scientific">Hyphodiscus hymeniophilus</name>
    <dbReference type="NCBI Taxonomy" id="353542"/>
    <lineage>
        <taxon>Eukaryota</taxon>
        <taxon>Fungi</taxon>
        <taxon>Dikarya</taxon>
        <taxon>Ascomycota</taxon>
        <taxon>Pezizomycotina</taxon>
        <taxon>Leotiomycetes</taxon>
        <taxon>Helotiales</taxon>
        <taxon>Hyphodiscaceae</taxon>
        <taxon>Hyphodiscus</taxon>
    </lineage>
</organism>
<dbReference type="Pfam" id="PF13622">
    <property type="entry name" value="4HBT_3"/>
    <property type="match status" value="1"/>
</dbReference>
<dbReference type="OrthoDB" id="2532955at2759"/>
<evidence type="ECO:0000313" key="3">
    <source>
        <dbReference type="Proteomes" id="UP000785200"/>
    </source>
</evidence>
<comment type="caution">
    <text evidence="2">The sequence shown here is derived from an EMBL/GenBank/DDBJ whole genome shotgun (WGS) entry which is preliminary data.</text>
</comment>
<accession>A0A9P7AYV9</accession>
<keyword evidence="3" id="KW-1185">Reference proteome</keyword>
<dbReference type="PANTHER" id="PTHR38110:SF1">
    <property type="entry name" value="THIOESTERASE DOMAIN-CONTAINING PROTEIN"/>
    <property type="match status" value="1"/>
</dbReference>